<reference evidence="6" key="2">
    <citation type="submission" date="2025-08" db="UniProtKB">
        <authorList>
            <consortium name="RefSeq"/>
        </authorList>
    </citation>
    <scope>IDENTIFICATION</scope>
    <source>
        <tissue evidence="6">Leaf</tissue>
    </source>
</reference>
<gene>
    <name evidence="6" type="primary">LOC115748703</name>
</gene>
<evidence type="ECO:0000256" key="3">
    <source>
        <dbReference type="SAM" id="MobiDB-lite"/>
    </source>
</evidence>
<comment type="subcellular location">
    <subcellularLocation>
        <location evidence="2">Nucleus</location>
    </subcellularLocation>
</comment>
<dbReference type="Pfam" id="PF06200">
    <property type="entry name" value="tify"/>
    <property type="match status" value="1"/>
</dbReference>
<protein>
    <recommendedName>
        <fullName evidence="2">Protein TIFY</fullName>
    </recommendedName>
    <alternativeName>
        <fullName evidence="2">Jasmonate ZIM domain-containing protein</fullName>
    </alternativeName>
</protein>
<name>A0A8B8Q3Q8_9MYRT</name>
<comment type="function">
    <text evidence="2">Repressor of jasmonate responses.</text>
</comment>
<dbReference type="AlphaFoldDB" id="A0A8B8Q3Q8"/>
<dbReference type="InterPro" id="IPR010399">
    <property type="entry name" value="Tify_dom"/>
</dbReference>
<organism evidence="5 6">
    <name type="scientific">Rhodamnia argentea</name>
    <dbReference type="NCBI Taxonomy" id="178133"/>
    <lineage>
        <taxon>Eukaryota</taxon>
        <taxon>Viridiplantae</taxon>
        <taxon>Streptophyta</taxon>
        <taxon>Embryophyta</taxon>
        <taxon>Tracheophyta</taxon>
        <taxon>Spermatophyta</taxon>
        <taxon>Magnoliopsida</taxon>
        <taxon>eudicotyledons</taxon>
        <taxon>Gunneridae</taxon>
        <taxon>Pentapetalae</taxon>
        <taxon>rosids</taxon>
        <taxon>malvids</taxon>
        <taxon>Myrtales</taxon>
        <taxon>Myrtaceae</taxon>
        <taxon>Myrtoideae</taxon>
        <taxon>Myrteae</taxon>
        <taxon>Australasian group</taxon>
        <taxon>Rhodamnia</taxon>
    </lineage>
</organism>
<keyword evidence="2" id="KW-0539">Nucleus</keyword>
<evidence type="ECO:0000256" key="1">
    <source>
        <dbReference type="ARBA" id="ARBA00008614"/>
    </source>
</evidence>
<dbReference type="RefSeq" id="XP_030541153.1">
    <property type="nucleotide sequence ID" value="XM_030685293.2"/>
</dbReference>
<dbReference type="GO" id="GO:2000022">
    <property type="term" value="P:regulation of jasmonic acid mediated signaling pathway"/>
    <property type="evidence" value="ECO:0007669"/>
    <property type="project" value="UniProtKB-UniRule"/>
</dbReference>
<dbReference type="InterPro" id="IPR018467">
    <property type="entry name" value="CCT_CS"/>
</dbReference>
<feature type="region of interest" description="Disordered" evidence="3">
    <location>
        <begin position="331"/>
        <end position="355"/>
    </location>
</feature>
<dbReference type="Pfam" id="PF09425">
    <property type="entry name" value="Jas_motif"/>
    <property type="match status" value="1"/>
</dbReference>
<dbReference type="Proteomes" id="UP000827889">
    <property type="component" value="Chromosome 1"/>
</dbReference>
<feature type="compositionally biased region" description="Polar residues" evidence="3">
    <location>
        <begin position="342"/>
        <end position="355"/>
    </location>
</feature>
<sequence length="369" mass="39346">MGRDFLFLDPRTDWLPQKEDGSSELNRPGMHWSFSNVGSAPSQLLSFKASSDDGLGKSACDSLASFGSMTVSRLDVERNRFGDKQAGSYYVTGANPQQYLNAQPISRPQEARTFPSPKHLSQVATKTPVVQSHVAASSEQNVICSSVKGGFTFVPPASVPPTSTSLVGFTDSRNATRSSAAPAQMTIFFGGSVYVYDDVSPEKARAIMLLAGNCSSASLSKTVPSAQIPPPITPITRPVPVDDLNGSGRSSMLSFSAVPSNGDQRRVKSVGAYDSSIRRHETPKAITSVAPARPTIFPAANCCLAVALPLARKASLARFLEKRKERAMCMSPYAPGKRSPDHTGSASDSFSRSTNSAASCHHIDINQKL</sequence>
<dbReference type="SMART" id="SM00979">
    <property type="entry name" value="TIFY"/>
    <property type="match status" value="1"/>
</dbReference>
<dbReference type="GO" id="GO:0005634">
    <property type="term" value="C:nucleus"/>
    <property type="evidence" value="ECO:0007669"/>
    <property type="project" value="UniProtKB-SubCell"/>
</dbReference>
<proteinExistence type="inferred from homology"/>
<evidence type="ECO:0000256" key="2">
    <source>
        <dbReference type="RuleBase" id="RU369065"/>
    </source>
</evidence>
<evidence type="ECO:0000259" key="4">
    <source>
        <dbReference type="PROSITE" id="PS51320"/>
    </source>
</evidence>
<dbReference type="PROSITE" id="PS51320">
    <property type="entry name" value="TIFY"/>
    <property type="match status" value="1"/>
</dbReference>
<evidence type="ECO:0000313" key="6">
    <source>
        <dbReference type="RefSeq" id="XP_030541153.1"/>
    </source>
</evidence>
<accession>A0A8B8Q3Q8</accession>
<comment type="domain">
    <text evidence="2">The jas domain is required for interaction with COI1.</text>
</comment>
<dbReference type="GO" id="GO:0009611">
    <property type="term" value="P:response to wounding"/>
    <property type="evidence" value="ECO:0007669"/>
    <property type="project" value="UniProtKB-UniRule"/>
</dbReference>
<keyword evidence="5" id="KW-1185">Reference proteome</keyword>
<dbReference type="OrthoDB" id="1939212at2759"/>
<dbReference type="GeneID" id="115748703"/>
<evidence type="ECO:0000313" key="5">
    <source>
        <dbReference type="Proteomes" id="UP000827889"/>
    </source>
</evidence>
<comment type="similarity">
    <text evidence="1 2">Belongs to the TIFY/JAZ family.</text>
</comment>
<keyword evidence="2" id="KW-1184">Jasmonic acid signaling pathway</keyword>
<reference evidence="5" key="1">
    <citation type="submission" date="2025-05" db="UniProtKB">
        <authorList>
            <consortium name="RefSeq"/>
        </authorList>
    </citation>
    <scope>NUCLEOTIDE SEQUENCE [LARGE SCALE GENOMIC DNA]</scope>
</reference>
<dbReference type="PANTHER" id="PTHR33077:SF90">
    <property type="entry name" value="PROTEIN TIFY 7"/>
    <property type="match status" value="1"/>
</dbReference>
<dbReference type="PANTHER" id="PTHR33077">
    <property type="entry name" value="PROTEIN TIFY 4A-RELATED-RELATED"/>
    <property type="match status" value="1"/>
</dbReference>
<dbReference type="InterPro" id="IPR040390">
    <property type="entry name" value="TIFY/JAZ"/>
</dbReference>
<dbReference type="KEGG" id="rarg:115748703"/>
<dbReference type="GO" id="GO:0031347">
    <property type="term" value="P:regulation of defense response"/>
    <property type="evidence" value="ECO:0007669"/>
    <property type="project" value="UniProtKB-UniRule"/>
</dbReference>
<feature type="domain" description="Tify" evidence="4">
    <location>
        <begin position="178"/>
        <end position="213"/>
    </location>
</feature>